<evidence type="ECO:0000313" key="2">
    <source>
        <dbReference type="Proteomes" id="UP000627781"/>
    </source>
</evidence>
<gene>
    <name evidence="1" type="ORF">H9661_08405</name>
</gene>
<reference evidence="1 2" key="1">
    <citation type="submission" date="2020-08" db="EMBL/GenBank/DDBJ databases">
        <title>A Genomic Blueprint of the Chicken Gut Microbiome.</title>
        <authorList>
            <person name="Gilroy R."/>
            <person name="Ravi A."/>
            <person name="Getino M."/>
            <person name="Pursley I."/>
            <person name="Horton D.L."/>
            <person name="Alikhan N.-F."/>
            <person name="Baker D."/>
            <person name="Gharbi K."/>
            <person name="Hall N."/>
            <person name="Watson M."/>
            <person name="Adriaenssens E.M."/>
            <person name="Foster-Nyarko E."/>
            <person name="Jarju S."/>
            <person name="Secka A."/>
            <person name="Antonio M."/>
            <person name="Oren A."/>
            <person name="Chaudhuri R."/>
            <person name="La Ragione R.M."/>
            <person name="Hildebrand F."/>
            <person name="Pallen M.J."/>
        </authorList>
    </citation>
    <scope>NUCLEOTIDE SEQUENCE [LARGE SCALE GENOMIC DNA]</scope>
    <source>
        <strain evidence="1 2">Sa3CVN1</strain>
    </source>
</reference>
<dbReference type="Gene3D" id="3.20.20.140">
    <property type="entry name" value="Metal-dependent hydrolases"/>
    <property type="match status" value="1"/>
</dbReference>
<sequence>MSLGKSKKKSLRYYYGIPHAHTDFSTGRGTPLEAYEYGKNNGLNFLALTDHNSYLNNETSINNNHVSKWIAMNYARDKFSKKSASLIPLVGFETRTALYGDFNIINCDTFFTGTVRNLNALALWMINNPDSFITINHPHKNVLSLTYNELINKLITSIEVGNGSFPHKYSRYEKYYYSLLDKGWKLGAINGQDNHRINFGDSDNLTVVLATELSSEKIIDAFRKRRTFSTESRNLKMYFTINNILMGDILKIDKKKLKFMIYAEDPKNKIKQIEIITNKGVLVKKIDNINLNSIKYLYEHEKEEGENWYIIKIHQEGNRIAISSPIFLDYKL</sequence>
<dbReference type="Proteomes" id="UP000627781">
    <property type="component" value="Unassembled WGS sequence"/>
</dbReference>
<dbReference type="InterPro" id="IPR016195">
    <property type="entry name" value="Pol/histidinol_Pase-like"/>
</dbReference>
<dbReference type="EMBL" id="JACSRA010000010">
    <property type="protein sequence ID" value="MBD7911375.1"/>
    <property type="molecule type" value="Genomic_DNA"/>
</dbReference>
<accession>A0ABR8PT69</accession>
<organism evidence="1 2">
    <name type="scientific">Clostridium cibarium</name>
    <dbReference type="NCBI Taxonomy" id="2762247"/>
    <lineage>
        <taxon>Bacteria</taxon>
        <taxon>Bacillati</taxon>
        <taxon>Bacillota</taxon>
        <taxon>Clostridia</taxon>
        <taxon>Eubacteriales</taxon>
        <taxon>Clostridiaceae</taxon>
        <taxon>Clostridium</taxon>
    </lineage>
</organism>
<name>A0ABR8PT69_9CLOT</name>
<proteinExistence type="predicted"/>
<keyword evidence="2" id="KW-1185">Reference proteome</keyword>
<evidence type="ECO:0000313" key="1">
    <source>
        <dbReference type="EMBL" id="MBD7911375.1"/>
    </source>
</evidence>
<comment type="caution">
    <text evidence="1">The sequence shown here is derived from an EMBL/GenBank/DDBJ whole genome shotgun (WGS) entry which is preliminary data.</text>
</comment>
<dbReference type="NCBIfam" id="NF038032">
    <property type="entry name" value="CehA_McbA_metalo"/>
    <property type="match status" value="1"/>
</dbReference>
<dbReference type="SUPFAM" id="SSF89550">
    <property type="entry name" value="PHP domain-like"/>
    <property type="match status" value="1"/>
</dbReference>
<protein>
    <submittedName>
        <fullName evidence="1">CehA/McbA family metallohydrolase</fullName>
    </submittedName>
</protein>